<proteinExistence type="predicted"/>
<name>A0AC34RAS4_9BILA</name>
<protein>
    <submittedName>
        <fullName evidence="2">Uncharacterized protein</fullName>
    </submittedName>
</protein>
<dbReference type="WBParaSite" id="JU765_v2.g4918.t1">
    <property type="protein sequence ID" value="JU765_v2.g4918.t1"/>
    <property type="gene ID" value="JU765_v2.g4918"/>
</dbReference>
<accession>A0AC34RAS4</accession>
<sequence>MLLPPKTKCFLIISIIYCFIFLTNCQDMYGAQYNNPTPDEARQRARLMPSYEEQNRAPACNGPWQWACDNFQCIAQYDLCDGIEQCADGSDERNCRGRYPPSFQNNNPPNSRPKPPEQAPNTSPQSLTTSTMHKTDTGHALPIKLVAFGALAFIFVAVLANFLMKKSQVGAAVRNYRKGQSLVDDEDDLLISQMYS</sequence>
<reference evidence="2" key="1">
    <citation type="submission" date="2022-11" db="UniProtKB">
        <authorList>
            <consortium name="WormBaseParasite"/>
        </authorList>
    </citation>
    <scope>IDENTIFICATION</scope>
</reference>
<evidence type="ECO:0000313" key="2">
    <source>
        <dbReference type="WBParaSite" id="JU765_v2.g4918.t1"/>
    </source>
</evidence>
<evidence type="ECO:0000313" key="1">
    <source>
        <dbReference type="Proteomes" id="UP000887576"/>
    </source>
</evidence>
<organism evidence="1 2">
    <name type="scientific">Panagrolaimus sp. JU765</name>
    <dbReference type="NCBI Taxonomy" id="591449"/>
    <lineage>
        <taxon>Eukaryota</taxon>
        <taxon>Metazoa</taxon>
        <taxon>Ecdysozoa</taxon>
        <taxon>Nematoda</taxon>
        <taxon>Chromadorea</taxon>
        <taxon>Rhabditida</taxon>
        <taxon>Tylenchina</taxon>
        <taxon>Panagrolaimomorpha</taxon>
        <taxon>Panagrolaimoidea</taxon>
        <taxon>Panagrolaimidae</taxon>
        <taxon>Panagrolaimus</taxon>
    </lineage>
</organism>
<dbReference type="Proteomes" id="UP000887576">
    <property type="component" value="Unplaced"/>
</dbReference>